<sequence>MIFLPTHQLAAGMVISRDIRLYDYENYTTVLLRKGEALTENYIKRLMACGFAGAYVNDGVNDDATIEGSINEELRMKAVAGIKQLYVNFKGTSDAMVVKQIDSIGEITENLIRDISSNSQFMANIIDLKMYDDYTYHHSLSVAVLSLAMGITMDFDFNTLYELGLCAILHDIGKLDVPLDIINKPAKLTTQEYEIIKLHPVYGANYFKGKKMIPLNTYDGILSHHEKFDGTGYPYGIAGSNIPLFGRILIIADVYDALTSNRPYRRPNLPSEAIEYIMGGVGTFFDEELVKVFLKKVAPYPVGTCVRLSNGIIGVVVKNHESQPLRPVVRNIEDETLLYDLFNDSEMRSVVVTGLGYN</sequence>
<dbReference type="AlphaFoldDB" id="A0A1G9ZRN5"/>
<dbReference type="CDD" id="cd00077">
    <property type="entry name" value="HDc"/>
    <property type="match status" value="1"/>
</dbReference>
<dbReference type="STRING" id="258515.SAMN05192585_11417"/>
<name>A0A1G9ZRN5_9FIRM</name>
<dbReference type="SUPFAM" id="SSF109604">
    <property type="entry name" value="HD-domain/PDEase-like"/>
    <property type="match status" value="1"/>
</dbReference>
<dbReference type="PANTHER" id="PTHR43155">
    <property type="entry name" value="CYCLIC DI-GMP PHOSPHODIESTERASE PA4108-RELATED"/>
    <property type="match status" value="1"/>
</dbReference>
<dbReference type="InterPro" id="IPR037522">
    <property type="entry name" value="HD_GYP_dom"/>
</dbReference>
<proteinExistence type="predicted"/>
<dbReference type="Gene3D" id="1.10.3210.10">
    <property type="entry name" value="Hypothetical protein af1432"/>
    <property type="match status" value="1"/>
</dbReference>
<dbReference type="PANTHER" id="PTHR43155:SF2">
    <property type="entry name" value="CYCLIC DI-GMP PHOSPHODIESTERASE PA4108"/>
    <property type="match status" value="1"/>
</dbReference>
<evidence type="ECO:0000313" key="3">
    <source>
        <dbReference type="Proteomes" id="UP000199182"/>
    </source>
</evidence>
<evidence type="ECO:0000259" key="1">
    <source>
        <dbReference type="PROSITE" id="PS51832"/>
    </source>
</evidence>
<gene>
    <name evidence="2" type="ORF">SAMN05192585_11417</name>
</gene>
<dbReference type="Proteomes" id="UP000199182">
    <property type="component" value="Unassembled WGS sequence"/>
</dbReference>
<dbReference type="EMBL" id="FNID01000014">
    <property type="protein sequence ID" value="SDN23631.1"/>
    <property type="molecule type" value="Genomic_DNA"/>
</dbReference>
<dbReference type="Pfam" id="PF13487">
    <property type="entry name" value="HD_5"/>
    <property type="match status" value="1"/>
</dbReference>
<dbReference type="InterPro" id="IPR003607">
    <property type="entry name" value="HD/PDEase_dom"/>
</dbReference>
<reference evidence="2 3" key="1">
    <citation type="submission" date="2016-10" db="EMBL/GenBank/DDBJ databases">
        <authorList>
            <person name="de Groot N.N."/>
        </authorList>
    </citation>
    <scope>NUCLEOTIDE SEQUENCE [LARGE SCALE GENOMIC DNA]</scope>
    <source>
        <strain evidence="2 3">CGMCC 1.5012</strain>
    </source>
</reference>
<dbReference type="SMART" id="SM00471">
    <property type="entry name" value="HDc"/>
    <property type="match status" value="1"/>
</dbReference>
<feature type="domain" description="HD-GYP" evidence="1">
    <location>
        <begin position="104"/>
        <end position="309"/>
    </location>
</feature>
<protein>
    <submittedName>
        <fullName evidence="2">HD domain-containing protein</fullName>
    </submittedName>
</protein>
<accession>A0A1G9ZRN5</accession>
<evidence type="ECO:0000313" key="2">
    <source>
        <dbReference type="EMBL" id="SDN23631.1"/>
    </source>
</evidence>
<keyword evidence="3" id="KW-1185">Reference proteome</keyword>
<organism evidence="2 3">
    <name type="scientific">Acetanaerobacterium elongatum</name>
    <dbReference type="NCBI Taxonomy" id="258515"/>
    <lineage>
        <taxon>Bacteria</taxon>
        <taxon>Bacillati</taxon>
        <taxon>Bacillota</taxon>
        <taxon>Clostridia</taxon>
        <taxon>Eubacteriales</taxon>
        <taxon>Oscillospiraceae</taxon>
        <taxon>Acetanaerobacterium</taxon>
    </lineage>
</organism>
<dbReference type="PROSITE" id="PS51832">
    <property type="entry name" value="HD_GYP"/>
    <property type="match status" value="1"/>
</dbReference>